<keyword evidence="1" id="KW-0472">Membrane</keyword>
<keyword evidence="1" id="KW-0812">Transmembrane</keyword>
<gene>
    <name evidence="2" type="ORF">Thimo_0808</name>
</gene>
<evidence type="ECO:0000313" key="2">
    <source>
        <dbReference type="EMBL" id="AGA89647.1"/>
    </source>
</evidence>
<organism evidence="2 3">
    <name type="scientific">Thioflavicoccus mobilis 8321</name>
    <dbReference type="NCBI Taxonomy" id="765912"/>
    <lineage>
        <taxon>Bacteria</taxon>
        <taxon>Pseudomonadati</taxon>
        <taxon>Pseudomonadota</taxon>
        <taxon>Gammaproteobacteria</taxon>
        <taxon>Chromatiales</taxon>
        <taxon>Chromatiaceae</taxon>
        <taxon>Thioflavicoccus</taxon>
    </lineage>
</organism>
<evidence type="ECO:0000313" key="3">
    <source>
        <dbReference type="Proteomes" id="UP000010816"/>
    </source>
</evidence>
<dbReference type="STRING" id="765912.Thimo_0808"/>
<dbReference type="PROSITE" id="PS00409">
    <property type="entry name" value="PROKAR_NTER_METHYL"/>
    <property type="match status" value="1"/>
</dbReference>
<proteinExistence type="predicted"/>
<keyword evidence="3" id="KW-1185">Reference proteome</keyword>
<dbReference type="NCBIfam" id="TIGR02532">
    <property type="entry name" value="IV_pilin_GFxxxE"/>
    <property type="match status" value="1"/>
</dbReference>
<dbReference type="KEGG" id="tmb:Thimo_0808"/>
<feature type="transmembrane region" description="Helical" evidence="1">
    <location>
        <begin position="6"/>
        <end position="28"/>
    </location>
</feature>
<dbReference type="Gene3D" id="3.30.700.10">
    <property type="entry name" value="Glycoprotein, Type 4 Pilin"/>
    <property type="match status" value="1"/>
</dbReference>
<accession>L0GUZ4</accession>
<evidence type="ECO:0000256" key="1">
    <source>
        <dbReference type="SAM" id="Phobius"/>
    </source>
</evidence>
<dbReference type="EMBL" id="CP003051">
    <property type="protein sequence ID" value="AGA89647.1"/>
    <property type="molecule type" value="Genomic_DNA"/>
</dbReference>
<dbReference type="InterPro" id="IPR012902">
    <property type="entry name" value="N_methyl_site"/>
</dbReference>
<dbReference type="RefSeq" id="WP_015279793.1">
    <property type="nucleotide sequence ID" value="NC_019940.1"/>
</dbReference>
<dbReference type="Pfam" id="PF07963">
    <property type="entry name" value="N_methyl"/>
    <property type="match status" value="1"/>
</dbReference>
<protein>
    <submittedName>
        <fullName evidence="2">Prepilin-type N-terminal cleavage/methylation domain-containing protein</fullName>
    </submittedName>
</protein>
<reference evidence="2 3" key="1">
    <citation type="submission" date="2011-09" db="EMBL/GenBank/DDBJ databases">
        <title>Complete sequence of chromosome of Thioflavicoccus mobilis 8321.</title>
        <authorList>
            <consortium name="US DOE Joint Genome Institute"/>
            <person name="Lucas S."/>
            <person name="Han J."/>
            <person name="Lapidus A."/>
            <person name="Cheng J.-F."/>
            <person name="Goodwin L."/>
            <person name="Pitluck S."/>
            <person name="Peters L."/>
            <person name="Ovchinnikova G."/>
            <person name="Lu M."/>
            <person name="Detter J.C."/>
            <person name="Han C."/>
            <person name="Tapia R."/>
            <person name="Land M."/>
            <person name="Hauser L."/>
            <person name="Kyrpides N."/>
            <person name="Ivanova N."/>
            <person name="Pagani I."/>
            <person name="Vogl K."/>
            <person name="Liu Z."/>
            <person name="Imhoff J."/>
            <person name="Thiel V."/>
            <person name="Frigaard N.-U."/>
            <person name="Bryant D."/>
            <person name="Woyke T."/>
        </authorList>
    </citation>
    <scope>NUCLEOTIDE SEQUENCE [LARGE SCALE GENOMIC DNA]</scope>
    <source>
        <strain evidence="2 3">8321</strain>
    </source>
</reference>
<keyword evidence="1" id="KW-1133">Transmembrane helix</keyword>
<dbReference type="InterPro" id="IPR045584">
    <property type="entry name" value="Pilin-like"/>
</dbReference>
<dbReference type="AlphaFoldDB" id="L0GUZ4"/>
<dbReference type="eggNOG" id="COG4970">
    <property type="taxonomic scope" value="Bacteria"/>
</dbReference>
<dbReference type="SUPFAM" id="SSF54523">
    <property type="entry name" value="Pili subunits"/>
    <property type="match status" value="1"/>
</dbReference>
<dbReference type="HOGENOM" id="CLU_1617621_0_0_6"/>
<name>L0GUZ4_9GAMM</name>
<sequence>MVNGQTGFSLIELMITLLILSITLLVGVPFTGRWVQSAQVQETRSLLLQGYGQAAALALRNPLGVTGSQAAASLKLVTDDEGDSTLLVCEGPSGDAECAIGGSRAHWQTELTRATGVAIRLNGAETGAASLDNTGLPITGTAFLVTKGEAKESGTLR</sequence>
<dbReference type="Proteomes" id="UP000010816">
    <property type="component" value="Chromosome"/>
</dbReference>